<keyword evidence="3" id="KW-1185">Reference proteome</keyword>
<organism evidence="2 3">
    <name type="scientific">Ramazzottius varieornatus</name>
    <name type="common">Water bear</name>
    <name type="synonym">Tardigrade</name>
    <dbReference type="NCBI Taxonomy" id="947166"/>
    <lineage>
        <taxon>Eukaryota</taxon>
        <taxon>Metazoa</taxon>
        <taxon>Ecdysozoa</taxon>
        <taxon>Tardigrada</taxon>
        <taxon>Eutardigrada</taxon>
        <taxon>Parachela</taxon>
        <taxon>Hypsibioidea</taxon>
        <taxon>Ramazzottiidae</taxon>
        <taxon>Ramazzottius</taxon>
    </lineage>
</organism>
<keyword evidence="1" id="KW-0812">Transmembrane</keyword>
<keyword evidence="1" id="KW-1133">Transmembrane helix</keyword>
<keyword evidence="1" id="KW-0472">Membrane</keyword>
<feature type="transmembrane region" description="Helical" evidence="1">
    <location>
        <begin position="9"/>
        <end position="30"/>
    </location>
</feature>
<feature type="transmembrane region" description="Helical" evidence="1">
    <location>
        <begin position="50"/>
        <end position="71"/>
    </location>
</feature>
<name>A0A1D1UJM3_RAMVA</name>
<evidence type="ECO:0000313" key="2">
    <source>
        <dbReference type="EMBL" id="GAU89906.1"/>
    </source>
</evidence>
<sequence length="137" mass="15388">MEIRRQQNAVVAIVTIVTYILFPTAFLSSIQFAGPGTVDMGVEFRPSQLVAVANVTIVTYVLYPTAFLTSIQFTGPALDMGVERLRNEYHFNVTHRYVGSYNWSTIQGMVENLYLVAKFYYNEWDGNGLFALISSGL</sequence>
<accession>A0A1D1UJM3</accession>
<gene>
    <name evidence="2" type="primary">RvY_02401-1</name>
    <name evidence="2" type="synonym">RvY_02401.1</name>
    <name evidence="2" type="ORF">RvY_02401</name>
</gene>
<reference evidence="2 3" key="1">
    <citation type="journal article" date="2016" name="Nat. Commun.">
        <title>Extremotolerant tardigrade genome and improved radiotolerance of human cultured cells by tardigrade-unique protein.</title>
        <authorList>
            <person name="Hashimoto T."/>
            <person name="Horikawa D.D."/>
            <person name="Saito Y."/>
            <person name="Kuwahara H."/>
            <person name="Kozuka-Hata H."/>
            <person name="Shin-I T."/>
            <person name="Minakuchi Y."/>
            <person name="Ohishi K."/>
            <person name="Motoyama A."/>
            <person name="Aizu T."/>
            <person name="Enomoto A."/>
            <person name="Kondo K."/>
            <person name="Tanaka S."/>
            <person name="Hara Y."/>
            <person name="Koshikawa S."/>
            <person name="Sagara H."/>
            <person name="Miura T."/>
            <person name="Yokobori S."/>
            <person name="Miyagawa K."/>
            <person name="Suzuki Y."/>
            <person name="Kubo T."/>
            <person name="Oyama M."/>
            <person name="Kohara Y."/>
            <person name="Fujiyama A."/>
            <person name="Arakawa K."/>
            <person name="Katayama T."/>
            <person name="Toyoda A."/>
            <person name="Kunieda T."/>
        </authorList>
    </citation>
    <scope>NUCLEOTIDE SEQUENCE [LARGE SCALE GENOMIC DNA]</scope>
    <source>
        <strain evidence="2 3">YOKOZUNA-1</strain>
    </source>
</reference>
<proteinExistence type="predicted"/>
<comment type="caution">
    <text evidence="2">The sequence shown here is derived from an EMBL/GenBank/DDBJ whole genome shotgun (WGS) entry which is preliminary data.</text>
</comment>
<evidence type="ECO:0000313" key="3">
    <source>
        <dbReference type="Proteomes" id="UP000186922"/>
    </source>
</evidence>
<dbReference type="AlphaFoldDB" id="A0A1D1UJM3"/>
<evidence type="ECO:0000256" key="1">
    <source>
        <dbReference type="SAM" id="Phobius"/>
    </source>
</evidence>
<dbReference type="Proteomes" id="UP000186922">
    <property type="component" value="Unassembled WGS sequence"/>
</dbReference>
<dbReference type="EMBL" id="BDGG01000001">
    <property type="protein sequence ID" value="GAU89906.1"/>
    <property type="molecule type" value="Genomic_DNA"/>
</dbReference>
<protein>
    <submittedName>
        <fullName evidence="2">Uncharacterized protein</fullName>
    </submittedName>
</protein>